<dbReference type="Pfam" id="PF17781">
    <property type="entry name" value="RPN1_RPN2_N"/>
    <property type="match status" value="1"/>
</dbReference>
<dbReference type="PANTHER" id="PTHR47467">
    <property type="entry name" value="OS01G0867200 PROTEIN"/>
    <property type="match status" value="1"/>
</dbReference>
<evidence type="ECO:0000313" key="4">
    <source>
        <dbReference type="Proteomes" id="UP001632038"/>
    </source>
</evidence>
<sequence length="276" mass="31068">MWLPAAGDCKGKEVTSRASQQRMNGGRHRRTWARFRGNNRSDIQWKIEMKDSSVDRGKEILLIPEHTQVLDSSLVSRCPHRSEIQSIVLAESETLSIWDLRVKENGGCVHKITGSVGDILYAVSMSSTGNVGAGGAEHTVTIYDQRRWCAVSRWLNCSKYEITGLTFSSVGPNYICVQGVDYEFLKGSIILYNAEPEAVDILMKDEDIDLLLKYVDQANYERTCIILRIQEMLVLNTKEPYLINETDEYVIKGGVLSQGRVVIYVYFFVAICGGLI</sequence>
<dbReference type="AlphaFoldDB" id="A0ABD3BSU5"/>
<reference evidence="4" key="1">
    <citation type="journal article" date="2024" name="IScience">
        <title>Strigolactones Initiate the Formation of Haustorium-like Structures in Castilleja.</title>
        <authorList>
            <person name="Buerger M."/>
            <person name="Peterson D."/>
            <person name="Chory J."/>
        </authorList>
    </citation>
    <scope>NUCLEOTIDE SEQUENCE [LARGE SCALE GENOMIC DNA]</scope>
</reference>
<dbReference type="InterPro" id="IPR036322">
    <property type="entry name" value="WD40_repeat_dom_sf"/>
</dbReference>
<dbReference type="SUPFAM" id="SSF50978">
    <property type="entry name" value="WD40 repeat-like"/>
    <property type="match status" value="1"/>
</dbReference>
<name>A0ABD3BSU5_9LAMI</name>
<dbReference type="Proteomes" id="UP001632038">
    <property type="component" value="Unassembled WGS sequence"/>
</dbReference>
<organism evidence="3 4">
    <name type="scientific">Castilleja foliolosa</name>
    <dbReference type="NCBI Taxonomy" id="1961234"/>
    <lineage>
        <taxon>Eukaryota</taxon>
        <taxon>Viridiplantae</taxon>
        <taxon>Streptophyta</taxon>
        <taxon>Embryophyta</taxon>
        <taxon>Tracheophyta</taxon>
        <taxon>Spermatophyta</taxon>
        <taxon>Magnoliopsida</taxon>
        <taxon>eudicotyledons</taxon>
        <taxon>Gunneridae</taxon>
        <taxon>Pentapetalae</taxon>
        <taxon>asterids</taxon>
        <taxon>lamiids</taxon>
        <taxon>Lamiales</taxon>
        <taxon>Orobanchaceae</taxon>
        <taxon>Pedicularideae</taxon>
        <taxon>Castillejinae</taxon>
        <taxon>Castilleja</taxon>
    </lineage>
</organism>
<dbReference type="InterPro" id="IPR015943">
    <property type="entry name" value="WD40/YVTN_repeat-like_dom_sf"/>
</dbReference>
<accession>A0ABD3BSU5</accession>
<dbReference type="InterPro" id="IPR040892">
    <property type="entry name" value="RPN1_N"/>
</dbReference>
<evidence type="ECO:0000313" key="3">
    <source>
        <dbReference type="EMBL" id="KAL3619787.1"/>
    </source>
</evidence>
<gene>
    <name evidence="3" type="ORF">CASFOL_034699</name>
</gene>
<evidence type="ECO:0000256" key="1">
    <source>
        <dbReference type="SAM" id="MobiDB-lite"/>
    </source>
</evidence>
<evidence type="ECO:0000259" key="2">
    <source>
        <dbReference type="Pfam" id="PF17781"/>
    </source>
</evidence>
<dbReference type="PANTHER" id="PTHR47467:SF1">
    <property type="entry name" value="WD40 REPEAT-CONTAINING PROTEIN"/>
    <property type="match status" value="1"/>
</dbReference>
<feature type="domain" description="RPN1 N-terminal" evidence="2">
    <location>
        <begin position="192"/>
        <end position="230"/>
    </location>
</feature>
<dbReference type="Gene3D" id="2.130.10.10">
    <property type="entry name" value="YVTN repeat-like/Quinoprotein amine dehydrogenase"/>
    <property type="match status" value="1"/>
</dbReference>
<feature type="region of interest" description="Disordered" evidence="1">
    <location>
        <begin position="1"/>
        <end position="28"/>
    </location>
</feature>
<comment type="caution">
    <text evidence="3">The sequence shown here is derived from an EMBL/GenBank/DDBJ whole genome shotgun (WGS) entry which is preliminary data.</text>
</comment>
<dbReference type="EMBL" id="JAVIJP010000066">
    <property type="protein sequence ID" value="KAL3619787.1"/>
    <property type="molecule type" value="Genomic_DNA"/>
</dbReference>
<protein>
    <recommendedName>
        <fullName evidence="2">RPN1 N-terminal domain-containing protein</fullName>
    </recommendedName>
</protein>
<keyword evidence="4" id="KW-1185">Reference proteome</keyword>
<proteinExistence type="predicted"/>